<name>A0ABY4YRV7_9MICO</name>
<dbReference type="SUPFAM" id="SSF48452">
    <property type="entry name" value="TPR-like"/>
    <property type="match status" value="1"/>
</dbReference>
<dbReference type="Proteomes" id="UP001056455">
    <property type="component" value="Chromosome"/>
</dbReference>
<protein>
    <recommendedName>
        <fullName evidence="3">Tetratricopeptide repeat protein</fullName>
    </recommendedName>
</protein>
<evidence type="ECO:0000313" key="2">
    <source>
        <dbReference type="Proteomes" id="UP001056455"/>
    </source>
</evidence>
<proteinExistence type="predicted"/>
<gene>
    <name evidence="1" type="ORF">NF556_16040</name>
</gene>
<evidence type="ECO:0000313" key="1">
    <source>
        <dbReference type="EMBL" id="USQ79113.1"/>
    </source>
</evidence>
<dbReference type="EMBL" id="CP099489">
    <property type="protein sequence ID" value="USQ79113.1"/>
    <property type="molecule type" value="Genomic_DNA"/>
</dbReference>
<organism evidence="1 2">
    <name type="scientific">Ornithinimicrobium faecis</name>
    <dbReference type="NCBI Taxonomy" id="2934158"/>
    <lineage>
        <taxon>Bacteria</taxon>
        <taxon>Bacillati</taxon>
        <taxon>Actinomycetota</taxon>
        <taxon>Actinomycetes</taxon>
        <taxon>Micrococcales</taxon>
        <taxon>Ornithinimicrobiaceae</taxon>
        <taxon>Ornithinimicrobium</taxon>
    </lineage>
</organism>
<reference evidence="1" key="1">
    <citation type="submission" date="2022-06" db="EMBL/GenBank/DDBJ databases">
        <title>Ornithinimicrobium HY1793.</title>
        <authorList>
            <person name="Huang Y."/>
        </authorList>
    </citation>
    <scope>NUCLEOTIDE SEQUENCE</scope>
    <source>
        <strain evidence="1">HY1793</strain>
    </source>
</reference>
<sequence length="190" mass="21272">MRSPIVTDDVFELYPHGPEETHQDLAEHLLALAADPHQDDEVTVGGLLVLAGEHLESAGNLTAAEDAFREAAAHRQDPKVPEPLTYLVDVLLEQDRRDEAVGIDDELQRSRPEDPNTYVAQAESWEHHGDLQRALGWVNRGLALDERTGAFHQSDVKMICQTRWRIRRALGFGADEYDQVAITIQETFSG</sequence>
<dbReference type="RefSeq" id="WP_252592028.1">
    <property type="nucleotide sequence ID" value="NZ_CP099489.1"/>
</dbReference>
<evidence type="ECO:0008006" key="3">
    <source>
        <dbReference type="Google" id="ProtNLM"/>
    </source>
</evidence>
<dbReference type="InterPro" id="IPR011990">
    <property type="entry name" value="TPR-like_helical_dom_sf"/>
</dbReference>
<keyword evidence="2" id="KW-1185">Reference proteome</keyword>
<dbReference type="Gene3D" id="1.25.40.10">
    <property type="entry name" value="Tetratricopeptide repeat domain"/>
    <property type="match status" value="1"/>
</dbReference>
<accession>A0ABY4YRV7</accession>